<dbReference type="Proteomes" id="UP000821837">
    <property type="component" value="Chromosome 8"/>
</dbReference>
<evidence type="ECO:0000313" key="2">
    <source>
        <dbReference type="Proteomes" id="UP000821837"/>
    </source>
</evidence>
<evidence type="ECO:0000313" key="1">
    <source>
        <dbReference type="EMBL" id="KAH7940119.1"/>
    </source>
</evidence>
<accession>A0A9D4SPR0</accession>
<reference evidence="1" key="1">
    <citation type="journal article" date="2020" name="Cell">
        <title>Large-Scale Comparative Analyses of Tick Genomes Elucidate Their Genetic Diversity and Vector Capacities.</title>
        <authorList>
            <consortium name="Tick Genome and Microbiome Consortium (TIGMIC)"/>
            <person name="Jia N."/>
            <person name="Wang J."/>
            <person name="Shi W."/>
            <person name="Du L."/>
            <person name="Sun Y."/>
            <person name="Zhan W."/>
            <person name="Jiang J.F."/>
            <person name="Wang Q."/>
            <person name="Zhang B."/>
            <person name="Ji P."/>
            <person name="Bell-Sakyi L."/>
            <person name="Cui X.M."/>
            <person name="Yuan T.T."/>
            <person name="Jiang B.G."/>
            <person name="Yang W.F."/>
            <person name="Lam T.T."/>
            <person name="Chang Q.C."/>
            <person name="Ding S.J."/>
            <person name="Wang X.J."/>
            <person name="Zhu J.G."/>
            <person name="Ruan X.D."/>
            <person name="Zhao L."/>
            <person name="Wei J.T."/>
            <person name="Ye R.Z."/>
            <person name="Que T.C."/>
            <person name="Du C.H."/>
            <person name="Zhou Y.H."/>
            <person name="Cheng J.X."/>
            <person name="Dai P.F."/>
            <person name="Guo W.B."/>
            <person name="Han X.H."/>
            <person name="Huang E.J."/>
            <person name="Li L.F."/>
            <person name="Wei W."/>
            <person name="Gao Y.C."/>
            <person name="Liu J.Z."/>
            <person name="Shao H.Z."/>
            <person name="Wang X."/>
            <person name="Wang C.C."/>
            <person name="Yang T.C."/>
            <person name="Huo Q.B."/>
            <person name="Li W."/>
            <person name="Chen H.Y."/>
            <person name="Chen S.E."/>
            <person name="Zhou L.G."/>
            <person name="Ni X.B."/>
            <person name="Tian J.H."/>
            <person name="Sheng Y."/>
            <person name="Liu T."/>
            <person name="Pan Y.S."/>
            <person name="Xia L.Y."/>
            <person name="Li J."/>
            <person name="Zhao F."/>
            <person name="Cao W.C."/>
        </authorList>
    </citation>
    <scope>NUCLEOTIDE SEQUENCE</scope>
    <source>
        <strain evidence="1">Rsan-2018</strain>
    </source>
</reference>
<gene>
    <name evidence="1" type="ORF">HPB52_021872</name>
</gene>
<protein>
    <submittedName>
        <fullName evidence="1">Uncharacterized protein</fullName>
    </submittedName>
</protein>
<organism evidence="1 2">
    <name type="scientific">Rhipicephalus sanguineus</name>
    <name type="common">Brown dog tick</name>
    <name type="synonym">Ixodes sanguineus</name>
    <dbReference type="NCBI Taxonomy" id="34632"/>
    <lineage>
        <taxon>Eukaryota</taxon>
        <taxon>Metazoa</taxon>
        <taxon>Ecdysozoa</taxon>
        <taxon>Arthropoda</taxon>
        <taxon>Chelicerata</taxon>
        <taxon>Arachnida</taxon>
        <taxon>Acari</taxon>
        <taxon>Parasitiformes</taxon>
        <taxon>Ixodida</taxon>
        <taxon>Ixodoidea</taxon>
        <taxon>Ixodidae</taxon>
        <taxon>Rhipicephalinae</taxon>
        <taxon>Rhipicephalus</taxon>
        <taxon>Rhipicephalus</taxon>
    </lineage>
</organism>
<comment type="caution">
    <text evidence="1">The sequence shown here is derived from an EMBL/GenBank/DDBJ whole genome shotgun (WGS) entry which is preliminary data.</text>
</comment>
<name>A0A9D4SPR0_RHISA</name>
<keyword evidence="2" id="KW-1185">Reference proteome</keyword>
<sequence length="94" mass="10534">MSGSSSDSEGSSSLLPKKRKKYAQKYKVEWEKLQQFRGCIAKSSKVDAFFDLIQIQAATAQAMYDHIVKAFGDWNVPYKENMIGFAADGANVYI</sequence>
<reference evidence="1" key="2">
    <citation type="submission" date="2021-09" db="EMBL/GenBank/DDBJ databases">
        <authorList>
            <person name="Jia N."/>
            <person name="Wang J."/>
            <person name="Shi W."/>
            <person name="Du L."/>
            <person name="Sun Y."/>
            <person name="Zhan W."/>
            <person name="Jiang J."/>
            <person name="Wang Q."/>
            <person name="Zhang B."/>
            <person name="Ji P."/>
            <person name="Sakyi L.B."/>
            <person name="Cui X."/>
            <person name="Yuan T."/>
            <person name="Jiang B."/>
            <person name="Yang W."/>
            <person name="Lam T.T.-Y."/>
            <person name="Chang Q."/>
            <person name="Ding S."/>
            <person name="Wang X."/>
            <person name="Zhu J."/>
            <person name="Ruan X."/>
            <person name="Zhao L."/>
            <person name="Wei J."/>
            <person name="Que T."/>
            <person name="Du C."/>
            <person name="Cheng J."/>
            <person name="Dai P."/>
            <person name="Han X."/>
            <person name="Huang E."/>
            <person name="Gao Y."/>
            <person name="Liu J."/>
            <person name="Shao H."/>
            <person name="Ye R."/>
            <person name="Li L."/>
            <person name="Wei W."/>
            <person name="Wang X."/>
            <person name="Wang C."/>
            <person name="Huo Q."/>
            <person name="Li W."/>
            <person name="Guo W."/>
            <person name="Chen H."/>
            <person name="Chen S."/>
            <person name="Zhou L."/>
            <person name="Zhou L."/>
            <person name="Ni X."/>
            <person name="Tian J."/>
            <person name="Zhou Y."/>
            <person name="Sheng Y."/>
            <person name="Liu T."/>
            <person name="Pan Y."/>
            <person name="Xia L."/>
            <person name="Li J."/>
            <person name="Zhao F."/>
            <person name="Cao W."/>
        </authorList>
    </citation>
    <scope>NUCLEOTIDE SEQUENCE</scope>
    <source>
        <strain evidence="1">Rsan-2018</strain>
        <tissue evidence="1">Larvae</tissue>
    </source>
</reference>
<proteinExistence type="predicted"/>
<dbReference type="EMBL" id="JABSTV010001254">
    <property type="protein sequence ID" value="KAH7940119.1"/>
    <property type="molecule type" value="Genomic_DNA"/>
</dbReference>
<dbReference type="AlphaFoldDB" id="A0A9D4SPR0"/>